<keyword evidence="6 7" id="KW-0408">Iron</keyword>
<keyword evidence="7" id="KW-0963">Cytoplasm</keyword>
<dbReference type="InterPro" id="IPR005920">
    <property type="entry name" value="HutI"/>
</dbReference>
<keyword evidence="2 7" id="KW-0479">Metal-binding</keyword>
<feature type="binding site" evidence="7">
    <location>
        <position position="316"/>
    </location>
    <ligand>
        <name>4-imidazolone-5-propanoate</name>
        <dbReference type="ChEBI" id="CHEBI:77893"/>
    </ligand>
</feature>
<feature type="binding site" evidence="7">
    <location>
        <position position="236"/>
    </location>
    <ligand>
        <name>Zn(2+)</name>
        <dbReference type="ChEBI" id="CHEBI:29105"/>
    </ligand>
</feature>
<dbReference type="GO" id="GO:0005506">
    <property type="term" value="F:iron ion binding"/>
    <property type="evidence" value="ECO:0007669"/>
    <property type="project" value="UniProtKB-UniRule"/>
</dbReference>
<feature type="binding site" evidence="7">
    <location>
        <position position="138"/>
    </location>
    <ligand>
        <name>4-imidazolone-5-propanoate</name>
        <dbReference type="ChEBI" id="CHEBI:77893"/>
    </ligand>
</feature>
<keyword evidence="3 7" id="KW-0378">Hydrolase</keyword>
<keyword evidence="5 7" id="KW-0862">Zinc</keyword>
<accession>A0AAJ6NG46</accession>
<dbReference type="SUPFAM" id="SSF51338">
    <property type="entry name" value="Composite domain of metallo-dependent hydrolases"/>
    <property type="match status" value="1"/>
</dbReference>
<comment type="catalytic activity">
    <reaction evidence="7">
        <text>4-imidazolone-5-propanoate + H2O = N-formimidoyl-L-glutamate</text>
        <dbReference type="Rhea" id="RHEA:23660"/>
        <dbReference type="ChEBI" id="CHEBI:15377"/>
        <dbReference type="ChEBI" id="CHEBI:58928"/>
        <dbReference type="ChEBI" id="CHEBI:77893"/>
        <dbReference type="EC" id="3.5.2.7"/>
    </reaction>
</comment>
<dbReference type="RefSeq" id="WP_272654318.1">
    <property type="nucleotide sequence ID" value="NZ_CP085083.1"/>
</dbReference>
<dbReference type="EC" id="3.5.2.7" evidence="1 7"/>
<comment type="similarity">
    <text evidence="7">Belongs to the metallo-dependent hydrolases superfamily. HutI family.</text>
</comment>
<dbReference type="InterPro" id="IPR032466">
    <property type="entry name" value="Metal_Hydrolase"/>
</dbReference>
<dbReference type="GO" id="GO:0008270">
    <property type="term" value="F:zinc ion binding"/>
    <property type="evidence" value="ECO:0007669"/>
    <property type="project" value="UniProtKB-UniRule"/>
</dbReference>
<feature type="binding site" evidence="7">
    <location>
        <position position="138"/>
    </location>
    <ligand>
        <name>N-formimidoyl-L-glutamate</name>
        <dbReference type="ChEBI" id="CHEBI:58928"/>
    </ligand>
</feature>
<evidence type="ECO:0000256" key="6">
    <source>
        <dbReference type="ARBA" id="ARBA00023004"/>
    </source>
</evidence>
<dbReference type="CDD" id="cd01296">
    <property type="entry name" value="Imidazolone-5PH"/>
    <property type="match status" value="1"/>
</dbReference>
<feature type="binding site" evidence="7">
    <location>
        <position position="75"/>
    </location>
    <ligand>
        <name>4-imidazolone-5-propanoate</name>
        <dbReference type="ChEBI" id="CHEBI:77893"/>
    </ligand>
</feature>
<feature type="binding site" evidence="7">
    <location>
        <position position="311"/>
    </location>
    <ligand>
        <name>Zn(2+)</name>
        <dbReference type="ChEBI" id="CHEBI:29105"/>
    </ligand>
</feature>
<dbReference type="GO" id="GO:0050480">
    <property type="term" value="F:imidazolonepropionase activity"/>
    <property type="evidence" value="ECO:0007669"/>
    <property type="project" value="UniProtKB-UniRule"/>
</dbReference>
<dbReference type="HAMAP" id="MF_00372">
    <property type="entry name" value="HutI"/>
    <property type="match status" value="1"/>
</dbReference>
<evidence type="ECO:0000256" key="5">
    <source>
        <dbReference type="ARBA" id="ARBA00022833"/>
    </source>
</evidence>
<feature type="binding site" evidence="7">
    <location>
        <position position="66"/>
    </location>
    <ligand>
        <name>Zn(2+)</name>
        <dbReference type="ChEBI" id="CHEBI:29105"/>
    </ligand>
</feature>
<reference evidence="9" key="2">
    <citation type="submission" date="2023-02" db="EMBL/GenBank/DDBJ databases">
        <authorList>
            <person name="Huang Y."/>
            <person name="Zhang Y."/>
            <person name="Zhang T."/>
            <person name="Wang J."/>
        </authorList>
    </citation>
    <scope>NUCLEOTIDE SEQUENCE</scope>
    <source>
        <strain evidence="9">KJ-1</strain>
    </source>
</reference>
<feature type="binding site" evidence="7">
    <location>
        <position position="68"/>
    </location>
    <ligand>
        <name>Fe(3+)</name>
        <dbReference type="ChEBI" id="CHEBI:29034"/>
    </ligand>
</feature>
<comment type="cofactor">
    <cofactor evidence="7">
        <name>Zn(2+)</name>
        <dbReference type="ChEBI" id="CHEBI:29105"/>
    </cofactor>
    <cofactor evidence="7">
        <name>Fe(3+)</name>
        <dbReference type="ChEBI" id="CHEBI:29034"/>
    </cofactor>
    <text evidence="7">Binds 1 zinc or iron ion per subunit.</text>
</comment>
<protein>
    <recommendedName>
        <fullName evidence="1 7">Imidazolonepropionase</fullName>
        <ecNumber evidence="1 7">3.5.2.7</ecNumber>
    </recommendedName>
    <alternativeName>
        <fullName evidence="7">Imidazolone-5-propionate hydrolase</fullName>
    </alternativeName>
</protein>
<evidence type="ECO:0000256" key="1">
    <source>
        <dbReference type="ARBA" id="ARBA00012864"/>
    </source>
</evidence>
<feature type="domain" description="Amidohydrolase-related" evidence="8">
    <location>
        <begin position="57"/>
        <end position="382"/>
    </location>
</feature>
<dbReference type="SUPFAM" id="SSF51556">
    <property type="entry name" value="Metallo-dependent hydrolases"/>
    <property type="match status" value="1"/>
</dbReference>
<dbReference type="EMBL" id="CP085083">
    <property type="protein sequence ID" value="WDZ49804.1"/>
    <property type="molecule type" value="Genomic_DNA"/>
</dbReference>
<dbReference type="Proteomes" id="UP001199528">
    <property type="component" value="Chromosome"/>
</dbReference>
<comment type="function">
    <text evidence="7">Catalyzes the hydrolytic cleavage of the carbon-nitrogen bond in imidazolone-5-propanoate to yield N-formimidoyl-L-glutamate. It is the third step in the universal histidine degradation pathway.</text>
</comment>
<sequence>MKKLWKNCHIATMQAGQYSNIENAAIVTLGQQIHWIGTFKDLPADAYAETIDLNGAWVTPGLIDCHTHSVFGGNRSVEFEKRLQGVSYAEIAASGGGIASTVRATREASEEQLLASALKRIRCLLKDGVTTIEIKSGYGLDYANERKMLRVIRQIAETLPMTVRSTCLAAHALPPEYQDQSDAYIEHICNDMLPKLHQEGLVDAVDAFCEYLAFSPAQVERVFKTAQSLNLPIKLHAEQLSSLGGSSLAARYQALSADHLEFMTEEDVKAMAAAGTVAVLLPGAFYFLRETKYPPLESLQQHGVRIALSSDLNPGTSPALSLRLMMNMGSTLFRLTPEQTLAAVTIHAAHALGLQETHGSLEQGKVADFVAWDIEHPSEIVYWLGGDLPKRIIQHGNEVSI</sequence>
<dbReference type="GO" id="GO:0005737">
    <property type="term" value="C:cytoplasm"/>
    <property type="evidence" value="ECO:0007669"/>
    <property type="project" value="UniProtKB-SubCell"/>
</dbReference>
<dbReference type="Gene3D" id="3.20.20.140">
    <property type="entry name" value="Metal-dependent hydrolases"/>
    <property type="match status" value="1"/>
</dbReference>
<evidence type="ECO:0000256" key="7">
    <source>
        <dbReference type="HAMAP-Rule" id="MF_00372"/>
    </source>
</evidence>
<feature type="binding site" evidence="7">
    <location>
        <position position="68"/>
    </location>
    <ligand>
        <name>Zn(2+)</name>
        <dbReference type="ChEBI" id="CHEBI:29105"/>
    </ligand>
</feature>
<dbReference type="InterPro" id="IPR006680">
    <property type="entry name" value="Amidohydro-rel"/>
</dbReference>
<evidence type="ECO:0000259" key="8">
    <source>
        <dbReference type="Pfam" id="PF01979"/>
    </source>
</evidence>
<feature type="binding site" evidence="7">
    <location>
        <position position="66"/>
    </location>
    <ligand>
        <name>Fe(3+)</name>
        <dbReference type="ChEBI" id="CHEBI:29034"/>
    </ligand>
</feature>
<dbReference type="PANTHER" id="PTHR42752:SF1">
    <property type="entry name" value="IMIDAZOLONEPROPIONASE-RELATED"/>
    <property type="match status" value="1"/>
</dbReference>
<name>A0AAJ6NG46_9GAMM</name>
<gene>
    <name evidence="7 9" type="primary">hutI</name>
    <name evidence="9" type="ORF">LF296_10695</name>
</gene>
<dbReference type="Gene3D" id="2.30.40.10">
    <property type="entry name" value="Urease, subunit C, domain 1"/>
    <property type="match status" value="1"/>
</dbReference>
<dbReference type="PANTHER" id="PTHR42752">
    <property type="entry name" value="IMIDAZOLONEPROPIONASE"/>
    <property type="match status" value="1"/>
</dbReference>
<feature type="binding site" evidence="7">
    <location>
        <position position="239"/>
    </location>
    <ligand>
        <name>4-imidazolone-5-propanoate</name>
        <dbReference type="ChEBI" id="CHEBI:77893"/>
    </ligand>
</feature>
<proteinExistence type="inferred from homology"/>
<evidence type="ECO:0000256" key="3">
    <source>
        <dbReference type="ARBA" id="ARBA00022801"/>
    </source>
</evidence>
<dbReference type="KEGG" id="aviv:LF296_10695"/>
<dbReference type="Pfam" id="PF01979">
    <property type="entry name" value="Amidohydro_1"/>
    <property type="match status" value="1"/>
</dbReference>
<reference evidence="9" key="1">
    <citation type="journal article" date="2022" name="Front Environ Sci">
        <title>Complete genome sequence analysis of a novel alkane-degrading bacterial strain, Acinetobacter vivianii KJ-1, and its diesel degradation ability.</title>
        <authorList>
            <person name="Zhang Y."/>
            <person name="Song F."/>
            <person name="Wang J."/>
            <person name="Zhao Q."/>
            <person name="Zheng L."/>
            <person name="Wang Z."/>
            <person name="Zhang X."/>
            <person name="Gao Y."/>
            <person name="Chen G."/>
            <person name="Huang Y."/>
        </authorList>
    </citation>
    <scope>NUCLEOTIDE SEQUENCE</scope>
    <source>
        <strain evidence="9">KJ-1</strain>
    </source>
</reference>
<feature type="binding site" evidence="7">
    <location>
        <position position="171"/>
    </location>
    <ligand>
        <name>4-imidazolone-5-propanoate</name>
        <dbReference type="ChEBI" id="CHEBI:77893"/>
    </ligand>
</feature>
<dbReference type="FunFam" id="3.20.20.140:FF:000007">
    <property type="entry name" value="Imidazolonepropionase"/>
    <property type="match status" value="1"/>
</dbReference>
<dbReference type="AlphaFoldDB" id="A0AAJ6NG46"/>
<dbReference type="GO" id="GO:0019556">
    <property type="term" value="P:L-histidine catabolic process to glutamate and formamide"/>
    <property type="evidence" value="ECO:0007669"/>
    <property type="project" value="UniProtKB-UniRule"/>
</dbReference>
<dbReference type="InterPro" id="IPR011059">
    <property type="entry name" value="Metal-dep_hydrolase_composite"/>
</dbReference>
<evidence type="ECO:0000313" key="10">
    <source>
        <dbReference type="Proteomes" id="UP001199528"/>
    </source>
</evidence>
<evidence type="ECO:0000256" key="2">
    <source>
        <dbReference type="ARBA" id="ARBA00022723"/>
    </source>
</evidence>
<feature type="binding site" evidence="7">
    <location>
        <position position="236"/>
    </location>
    <ligand>
        <name>Fe(3+)</name>
        <dbReference type="ChEBI" id="CHEBI:29034"/>
    </ligand>
</feature>
<comment type="pathway">
    <text evidence="7">Amino-acid degradation; L-histidine degradation into L-glutamate; N-formimidoyl-L-glutamate from L-histidine: step 3/3.</text>
</comment>
<dbReference type="NCBIfam" id="TIGR01224">
    <property type="entry name" value="hutI"/>
    <property type="match status" value="1"/>
</dbReference>
<evidence type="ECO:0000256" key="4">
    <source>
        <dbReference type="ARBA" id="ARBA00022808"/>
    </source>
</evidence>
<feature type="binding site" evidence="7">
    <location>
        <position position="313"/>
    </location>
    <ligand>
        <name>N-formimidoyl-L-glutamate</name>
        <dbReference type="ChEBI" id="CHEBI:58928"/>
    </ligand>
</feature>
<organism evidence="9 10">
    <name type="scientific">Acinetobacter vivianii</name>
    <dbReference type="NCBI Taxonomy" id="1776742"/>
    <lineage>
        <taxon>Bacteria</taxon>
        <taxon>Pseudomonadati</taxon>
        <taxon>Pseudomonadota</taxon>
        <taxon>Gammaproteobacteria</taxon>
        <taxon>Moraxellales</taxon>
        <taxon>Moraxellaceae</taxon>
        <taxon>Acinetobacter</taxon>
    </lineage>
</organism>
<evidence type="ECO:0000313" key="9">
    <source>
        <dbReference type="EMBL" id="WDZ49804.1"/>
    </source>
</evidence>
<feature type="binding site" evidence="7">
    <location>
        <position position="311"/>
    </location>
    <ligand>
        <name>Fe(3+)</name>
        <dbReference type="ChEBI" id="CHEBI:29034"/>
    </ligand>
</feature>
<keyword evidence="4 7" id="KW-0369">Histidine metabolism</keyword>
<comment type="subcellular location">
    <subcellularLocation>
        <location evidence="7">Cytoplasm</location>
    </subcellularLocation>
</comment>
<feature type="binding site" evidence="7">
    <location>
        <position position="315"/>
    </location>
    <ligand>
        <name>N-formimidoyl-L-glutamate</name>
        <dbReference type="ChEBI" id="CHEBI:58928"/>
    </ligand>
</feature>